<dbReference type="GO" id="GO:0004519">
    <property type="term" value="F:endonuclease activity"/>
    <property type="evidence" value="ECO:0007669"/>
    <property type="project" value="UniProtKB-KW"/>
</dbReference>
<evidence type="ECO:0000313" key="5">
    <source>
        <dbReference type="EMBL" id="MCO6406780.1"/>
    </source>
</evidence>
<evidence type="ECO:0000259" key="4">
    <source>
        <dbReference type="Pfam" id="PF01420"/>
    </source>
</evidence>
<proteinExistence type="inferred from homology"/>
<keyword evidence="2" id="KW-0680">Restriction system</keyword>
<organism evidence="5 6">
    <name type="scientific">Hoeflea alexandrii</name>
    <dbReference type="NCBI Taxonomy" id="288436"/>
    <lineage>
        <taxon>Bacteria</taxon>
        <taxon>Pseudomonadati</taxon>
        <taxon>Pseudomonadota</taxon>
        <taxon>Alphaproteobacteria</taxon>
        <taxon>Hyphomicrobiales</taxon>
        <taxon>Rhizobiaceae</taxon>
        <taxon>Hoeflea</taxon>
    </lineage>
</organism>
<dbReference type="Gene3D" id="1.10.287.1120">
    <property type="entry name" value="Bipartite methylase S protein"/>
    <property type="match status" value="1"/>
</dbReference>
<evidence type="ECO:0000256" key="2">
    <source>
        <dbReference type="ARBA" id="ARBA00022747"/>
    </source>
</evidence>
<feature type="domain" description="Type I restriction modification DNA specificity" evidence="4">
    <location>
        <begin position="313"/>
        <end position="389"/>
    </location>
</feature>
<feature type="domain" description="Type I restriction modification DNA specificity" evidence="4">
    <location>
        <begin position="7"/>
        <end position="178"/>
    </location>
</feature>
<dbReference type="CDD" id="cd17276">
    <property type="entry name" value="RMtype1_S_Sau1132ORF3780P-TRD1-CR1_like"/>
    <property type="match status" value="1"/>
</dbReference>
<dbReference type="PANTHER" id="PTHR30408:SF12">
    <property type="entry name" value="TYPE I RESTRICTION ENZYME MJAVIII SPECIFICITY SUBUNIT"/>
    <property type="match status" value="1"/>
</dbReference>
<comment type="caution">
    <text evidence="5">The sequence shown here is derived from an EMBL/GenBank/DDBJ whole genome shotgun (WGS) entry which is preliminary data.</text>
</comment>
<comment type="similarity">
    <text evidence="1">Belongs to the type-I restriction system S methylase family.</text>
</comment>
<keyword evidence="5" id="KW-0378">Hydrolase</keyword>
<keyword evidence="5" id="KW-0255">Endonuclease</keyword>
<gene>
    <name evidence="5" type="ORF">GTW23_01220</name>
</gene>
<dbReference type="Pfam" id="PF01420">
    <property type="entry name" value="Methylase_S"/>
    <property type="match status" value="2"/>
</dbReference>
<dbReference type="InterPro" id="IPR000055">
    <property type="entry name" value="Restrct_endonuc_typeI_TRD"/>
</dbReference>
<sequence length="418" mass="46094">MSRELPWERLGNLATVKAGATPARKNGDRFYIGGTINWVKTGDLNNGRLYATEERVTEEAVNETSLSVHPPGTVLVAMYGGLQQIGRSALLECPATTNQAISALIPDRNKMLGEFLNYCLVSLRPNWRKVAASSRKDPNITKQDVLDFQVPVPPLHEQRRIAEILSSVDGAIAATRSVIEQTKKVKQGVLERLLTKGIGHTRFKQTEIGEIPEGWPLTSVDNVCTQVSVGIVIKPSQYYVENGVRCFRSANVREGFVEDADWVYISEEGNRANRKSVLRTGDVLVVRTGYPGTSCVVPPRYDGANCIDIIFARPKNELADPYFLSTFINSASGKTQVLKAEGGLAQKHFNVGAMKQMKLPLPPLNEQQEIVAHVQEFASTEAALQRNLEQQMGFKSALMSDLLTGRKRMPDTVPMAAE</sequence>
<protein>
    <submittedName>
        <fullName evidence="5">Restriction endonuclease subunit S</fullName>
    </submittedName>
</protein>
<dbReference type="Proteomes" id="UP001320715">
    <property type="component" value="Unassembled WGS sequence"/>
</dbReference>
<evidence type="ECO:0000256" key="1">
    <source>
        <dbReference type="ARBA" id="ARBA00010923"/>
    </source>
</evidence>
<reference evidence="5 6" key="1">
    <citation type="submission" date="2020-01" db="EMBL/GenBank/DDBJ databases">
        <title>Genomes of bacteria type strains.</title>
        <authorList>
            <person name="Chen J."/>
            <person name="Zhu S."/>
            <person name="Yang J."/>
        </authorList>
    </citation>
    <scope>NUCLEOTIDE SEQUENCE [LARGE SCALE GENOMIC DNA]</scope>
    <source>
        <strain evidence="5 6">DSM 16655</strain>
    </source>
</reference>
<dbReference type="InterPro" id="IPR052021">
    <property type="entry name" value="Type-I_RS_S_subunit"/>
</dbReference>
<evidence type="ECO:0000256" key="3">
    <source>
        <dbReference type="ARBA" id="ARBA00023125"/>
    </source>
</evidence>
<keyword evidence="5" id="KW-0540">Nuclease</keyword>
<dbReference type="EMBL" id="JAAAML010000001">
    <property type="protein sequence ID" value="MCO6406780.1"/>
    <property type="molecule type" value="Genomic_DNA"/>
</dbReference>
<keyword evidence="6" id="KW-1185">Reference proteome</keyword>
<dbReference type="InterPro" id="IPR044946">
    <property type="entry name" value="Restrct_endonuc_typeI_TRD_sf"/>
</dbReference>
<keyword evidence="3" id="KW-0238">DNA-binding</keyword>
<dbReference type="RefSeq" id="WP_252914326.1">
    <property type="nucleotide sequence ID" value="NZ_JAAAML010000001.1"/>
</dbReference>
<dbReference type="PANTHER" id="PTHR30408">
    <property type="entry name" value="TYPE-1 RESTRICTION ENZYME ECOKI SPECIFICITY PROTEIN"/>
    <property type="match status" value="1"/>
</dbReference>
<name>A0ABT1CKQ8_9HYPH</name>
<dbReference type="Gene3D" id="3.90.220.20">
    <property type="entry name" value="DNA methylase specificity domains"/>
    <property type="match status" value="2"/>
</dbReference>
<dbReference type="SUPFAM" id="SSF116734">
    <property type="entry name" value="DNA methylase specificity domain"/>
    <property type="match status" value="2"/>
</dbReference>
<evidence type="ECO:0000313" key="6">
    <source>
        <dbReference type="Proteomes" id="UP001320715"/>
    </source>
</evidence>
<accession>A0ABT1CKQ8</accession>